<dbReference type="AlphaFoldDB" id="A0A072V1Q5"/>
<dbReference type="CDD" id="cd22160">
    <property type="entry name" value="F-box_AtFBL13-like"/>
    <property type="match status" value="1"/>
</dbReference>
<dbReference type="Gene3D" id="1.20.1280.50">
    <property type="match status" value="1"/>
</dbReference>
<dbReference type="EMBL" id="PSQE01000003">
    <property type="protein sequence ID" value="RHN70700.1"/>
    <property type="molecule type" value="Genomic_DNA"/>
</dbReference>
<dbReference type="SUPFAM" id="SSF81383">
    <property type="entry name" value="F-box domain"/>
    <property type="match status" value="1"/>
</dbReference>
<dbReference type="Pfam" id="PF00646">
    <property type="entry name" value="F-box"/>
    <property type="match status" value="1"/>
</dbReference>
<accession>A0A072V1Q5</accession>
<feature type="domain" description="F-box" evidence="1">
    <location>
        <begin position="19"/>
        <end position="55"/>
    </location>
</feature>
<reference evidence="4" key="3">
    <citation type="submission" date="2015-04" db="UniProtKB">
        <authorList>
            <consortium name="EnsemblPlants"/>
        </authorList>
    </citation>
    <scope>IDENTIFICATION</scope>
    <source>
        <strain evidence="4">cv. Jemalong A17</strain>
    </source>
</reference>
<dbReference type="PANTHER" id="PTHR31900">
    <property type="entry name" value="F-BOX/RNI SUPERFAMILY PROTEIN-RELATED"/>
    <property type="match status" value="1"/>
</dbReference>
<name>A0A072V1Q5_MEDTR</name>
<dbReference type="InterPro" id="IPR050232">
    <property type="entry name" value="FBL13/AtMIF1-like"/>
</dbReference>
<dbReference type="EnsemblPlants" id="KEH35939">
    <property type="protein sequence ID" value="KEH35939"/>
    <property type="gene ID" value="MTR_3g108560"/>
</dbReference>
<dbReference type="Pfam" id="PF08387">
    <property type="entry name" value="FBD"/>
    <property type="match status" value="1"/>
</dbReference>
<evidence type="ECO:0000313" key="4">
    <source>
        <dbReference type="EnsemblPlants" id="KEH35939"/>
    </source>
</evidence>
<organism evidence="2 5">
    <name type="scientific">Medicago truncatula</name>
    <name type="common">Barrel medic</name>
    <name type="synonym">Medicago tribuloides</name>
    <dbReference type="NCBI Taxonomy" id="3880"/>
    <lineage>
        <taxon>Eukaryota</taxon>
        <taxon>Viridiplantae</taxon>
        <taxon>Streptophyta</taxon>
        <taxon>Embryophyta</taxon>
        <taxon>Tracheophyta</taxon>
        <taxon>Spermatophyta</taxon>
        <taxon>Magnoliopsida</taxon>
        <taxon>eudicotyledons</taxon>
        <taxon>Gunneridae</taxon>
        <taxon>Pentapetalae</taxon>
        <taxon>rosids</taxon>
        <taxon>fabids</taxon>
        <taxon>Fabales</taxon>
        <taxon>Fabaceae</taxon>
        <taxon>Papilionoideae</taxon>
        <taxon>50 kb inversion clade</taxon>
        <taxon>NPAAA clade</taxon>
        <taxon>Hologalegina</taxon>
        <taxon>IRL clade</taxon>
        <taxon>Trifolieae</taxon>
        <taxon>Medicago</taxon>
    </lineage>
</organism>
<dbReference type="KEGG" id="mtr:25490043"/>
<protein>
    <submittedName>
        <fullName evidence="2">F-box/RNI/FBD-like domain protein</fullName>
    </submittedName>
    <submittedName>
        <fullName evidence="3">Putative F-box domain, FBD domain, leucine-rich repeat domain, L domain-containing protein</fullName>
    </submittedName>
</protein>
<gene>
    <name evidence="4" type="primary">25490043</name>
    <name evidence="2" type="ordered locus">MTR_3g108560</name>
    <name evidence="3" type="ORF">MtrunA17_Chr3g0138371</name>
</gene>
<dbReference type="Proteomes" id="UP000002051">
    <property type="component" value="Chromosome 3"/>
</dbReference>
<dbReference type="InterPro" id="IPR006566">
    <property type="entry name" value="FBD"/>
</dbReference>
<reference evidence="6" key="4">
    <citation type="journal article" date="2018" name="Nat. Plants">
        <title>Whole-genome landscape of Medicago truncatula symbiotic genes.</title>
        <authorList>
            <person name="Pecrix Y."/>
            <person name="Staton S.E."/>
            <person name="Sallet E."/>
            <person name="Lelandais-Briere C."/>
            <person name="Moreau S."/>
            <person name="Carrere S."/>
            <person name="Blein T."/>
            <person name="Jardinaud M.F."/>
            <person name="Latrasse D."/>
            <person name="Zouine M."/>
            <person name="Zahm M."/>
            <person name="Kreplak J."/>
            <person name="Mayjonade B."/>
            <person name="Satge C."/>
            <person name="Perez M."/>
            <person name="Cauet S."/>
            <person name="Marande W."/>
            <person name="Chantry-Darmon C."/>
            <person name="Lopez-Roques C."/>
            <person name="Bouchez O."/>
            <person name="Berard A."/>
            <person name="Debelle F."/>
            <person name="Munos S."/>
            <person name="Bendahmane A."/>
            <person name="Berges H."/>
            <person name="Niebel A."/>
            <person name="Buitink J."/>
            <person name="Frugier F."/>
            <person name="Benhamed M."/>
            <person name="Crespi M."/>
            <person name="Gouzy J."/>
            <person name="Gamas P."/>
        </authorList>
    </citation>
    <scope>NUCLEOTIDE SEQUENCE [LARGE SCALE GENOMIC DNA]</scope>
    <source>
        <strain evidence="6">cv. Jemalong A17</strain>
    </source>
</reference>
<dbReference type="HOGENOM" id="CLU_010721_1_0_1"/>
<reference evidence="2 5" key="2">
    <citation type="journal article" date="2014" name="BMC Genomics">
        <title>An improved genome release (version Mt4.0) for the model legume Medicago truncatula.</title>
        <authorList>
            <person name="Tang H."/>
            <person name="Krishnakumar V."/>
            <person name="Bidwell S."/>
            <person name="Rosen B."/>
            <person name="Chan A."/>
            <person name="Zhou S."/>
            <person name="Gentzbittel L."/>
            <person name="Childs K.L."/>
            <person name="Yandell M."/>
            <person name="Gundlach H."/>
            <person name="Mayer K.F."/>
            <person name="Schwartz D.C."/>
            <person name="Town C.D."/>
        </authorList>
    </citation>
    <scope>GENOME REANNOTATION</scope>
    <source>
        <strain evidence="2">A17</strain>
        <strain evidence="4 5">cv. Jemalong A17</strain>
    </source>
</reference>
<reference evidence="2 5" key="1">
    <citation type="journal article" date="2011" name="Nature">
        <title>The Medicago genome provides insight into the evolution of rhizobial symbioses.</title>
        <authorList>
            <person name="Young N.D."/>
            <person name="Debelle F."/>
            <person name="Oldroyd G.E."/>
            <person name="Geurts R."/>
            <person name="Cannon S.B."/>
            <person name="Udvardi M.K."/>
            <person name="Benedito V.A."/>
            <person name="Mayer K.F."/>
            <person name="Gouzy J."/>
            <person name="Schoof H."/>
            <person name="Van de Peer Y."/>
            <person name="Proost S."/>
            <person name="Cook D.R."/>
            <person name="Meyers B.C."/>
            <person name="Spannagl M."/>
            <person name="Cheung F."/>
            <person name="De Mita S."/>
            <person name="Krishnakumar V."/>
            <person name="Gundlach H."/>
            <person name="Zhou S."/>
            <person name="Mudge J."/>
            <person name="Bharti A.K."/>
            <person name="Murray J.D."/>
            <person name="Naoumkina M.A."/>
            <person name="Rosen B."/>
            <person name="Silverstein K.A."/>
            <person name="Tang H."/>
            <person name="Rombauts S."/>
            <person name="Zhao P.X."/>
            <person name="Zhou P."/>
            <person name="Barbe V."/>
            <person name="Bardou P."/>
            <person name="Bechner M."/>
            <person name="Bellec A."/>
            <person name="Berger A."/>
            <person name="Berges H."/>
            <person name="Bidwell S."/>
            <person name="Bisseling T."/>
            <person name="Choisne N."/>
            <person name="Couloux A."/>
            <person name="Denny R."/>
            <person name="Deshpande S."/>
            <person name="Dai X."/>
            <person name="Doyle J.J."/>
            <person name="Dudez A.M."/>
            <person name="Farmer A.D."/>
            <person name="Fouteau S."/>
            <person name="Franken C."/>
            <person name="Gibelin C."/>
            <person name="Gish J."/>
            <person name="Goldstein S."/>
            <person name="Gonzalez A.J."/>
            <person name="Green P.J."/>
            <person name="Hallab A."/>
            <person name="Hartog M."/>
            <person name="Hua A."/>
            <person name="Humphray S.J."/>
            <person name="Jeong D.H."/>
            <person name="Jing Y."/>
            <person name="Jocker A."/>
            <person name="Kenton S.M."/>
            <person name="Kim D.J."/>
            <person name="Klee K."/>
            <person name="Lai H."/>
            <person name="Lang C."/>
            <person name="Lin S."/>
            <person name="Macmil S.L."/>
            <person name="Magdelenat G."/>
            <person name="Matthews L."/>
            <person name="McCorrison J."/>
            <person name="Monaghan E.L."/>
            <person name="Mun J.H."/>
            <person name="Najar F.Z."/>
            <person name="Nicholson C."/>
            <person name="Noirot C."/>
            <person name="O'Bleness M."/>
            <person name="Paule C.R."/>
            <person name="Poulain J."/>
            <person name="Prion F."/>
            <person name="Qin B."/>
            <person name="Qu C."/>
            <person name="Retzel E.F."/>
            <person name="Riddle C."/>
            <person name="Sallet E."/>
            <person name="Samain S."/>
            <person name="Samson N."/>
            <person name="Sanders I."/>
            <person name="Saurat O."/>
            <person name="Scarpelli C."/>
            <person name="Schiex T."/>
            <person name="Segurens B."/>
            <person name="Severin A.J."/>
            <person name="Sherrier D.J."/>
            <person name="Shi R."/>
            <person name="Sims S."/>
            <person name="Singer S.R."/>
            <person name="Sinharoy S."/>
            <person name="Sterck L."/>
            <person name="Viollet A."/>
            <person name="Wang B.B."/>
            <person name="Wang K."/>
            <person name="Wang M."/>
            <person name="Wang X."/>
            <person name="Warfsmann J."/>
            <person name="Weissenbach J."/>
            <person name="White D.D."/>
            <person name="White J.D."/>
            <person name="Wiley G.B."/>
            <person name="Wincker P."/>
            <person name="Xing Y."/>
            <person name="Yang L."/>
            <person name="Yao Z."/>
            <person name="Ying F."/>
            <person name="Zhai J."/>
            <person name="Zhou L."/>
            <person name="Zuber A."/>
            <person name="Denarie J."/>
            <person name="Dixon R.A."/>
            <person name="May G.D."/>
            <person name="Schwartz D.C."/>
            <person name="Rogers J."/>
            <person name="Quetier F."/>
            <person name="Town C.D."/>
            <person name="Roe B.A."/>
        </authorList>
    </citation>
    <scope>NUCLEOTIDE SEQUENCE [LARGE SCALE GENOMIC DNA]</scope>
    <source>
        <strain evidence="2">A17</strain>
        <strain evidence="4 5">cv. Jemalong A17</strain>
    </source>
</reference>
<dbReference type="OrthoDB" id="1900471at2759"/>
<dbReference type="SUPFAM" id="SSF52047">
    <property type="entry name" value="RNI-like"/>
    <property type="match status" value="1"/>
</dbReference>
<dbReference type="Gramene" id="rna19311">
    <property type="protein sequence ID" value="RHN70700.1"/>
    <property type="gene ID" value="gene19311"/>
</dbReference>
<keyword evidence="5" id="KW-1185">Reference proteome</keyword>
<dbReference type="STRING" id="3880.A0A072V1Q5"/>
<evidence type="ECO:0000313" key="5">
    <source>
        <dbReference type="Proteomes" id="UP000002051"/>
    </source>
</evidence>
<dbReference type="InterPro" id="IPR001810">
    <property type="entry name" value="F-box_dom"/>
</dbReference>
<evidence type="ECO:0000313" key="2">
    <source>
        <dbReference type="EMBL" id="KEH35939.1"/>
    </source>
</evidence>
<proteinExistence type="predicted"/>
<dbReference type="PANTHER" id="PTHR31900:SF34">
    <property type="entry name" value="EMB|CAB62440.1-RELATED"/>
    <property type="match status" value="1"/>
</dbReference>
<dbReference type="PROSITE" id="PS50181">
    <property type="entry name" value="FBOX"/>
    <property type="match status" value="1"/>
</dbReference>
<dbReference type="EMBL" id="CM001219">
    <property type="protein sequence ID" value="KEH35939.1"/>
    <property type="molecule type" value="Genomic_DNA"/>
</dbReference>
<dbReference type="SMART" id="SM00579">
    <property type="entry name" value="FBD"/>
    <property type="match status" value="1"/>
</dbReference>
<dbReference type="Pfam" id="PF07723">
    <property type="entry name" value="LRR_2"/>
    <property type="match status" value="1"/>
</dbReference>
<dbReference type="InterPro" id="IPR053781">
    <property type="entry name" value="F-box_AtFBL13-like"/>
</dbReference>
<evidence type="ECO:0000313" key="6">
    <source>
        <dbReference type="Proteomes" id="UP000265566"/>
    </source>
</evidence>
<dbReference type="Proteomes" id="UP000265566">
    <property type="component" value="Chromosome 3"/>
</dbReference>
<reference evidence="3" key="5">
    <citation type="journal article" date="2018" name="Nat. Plants">
        <title>Whole-genome landscape of Medicago truncatula symbiotic genes.</title>
        <authorList>
            <person name="Pecrix Y."/>
            <person name="Gamas P."/>
            <person name="Carrere S."/>
        </authorList>
    </citation>
    <scope>NUCLEOTIDE SEQUENCE</scope>
    <source>
        <tissue evidence="3">Leaves</tissue>
    </source>
</reference>
<evidence type="ECO:0000313" key="3">
    <source>
        <dbReference type="EMBL" id="RHN70700.1"/>
    </source>
</evidence>
<dbReference type="InterPro" id="IPR013101">
    <property type="entry name" value="LRR_PRU1-like"/>
</dbReference>
<sequence>MSRRLRQRRQLQLSIPEEEDRISALPDSLVHHILSFLPSKDATATTVLSKRWKPLWLLELIIHFNHQPFPDTFTFSNFVDSAMANQDNTQPILSFHIKCHYYNSDIHKFVSNAIQRRVQNLTFDLSRSDFPTAFILRTETLCVLKLKRITLNYEGPLVDLPSLKILHLESVCFTYYGHIRKLLSGCPILQELEANDLTIKIPCRVFLGSSQPPSLSNLVRANISNICPMHNLLDRLRNAQHMRLLAKYSYELHSVFHNLTHLELRLDFMHNRGMLKWSWLIKLLQNFPLLQTLIIEEVDTVHNFGAGGWTDPEIVPECLLSHLTTCSLRSYSRINCELQFAKYIMQNSRVLSIMKIQSAKFLDTNTKIQMSLELSSFPMNSTTCPLLFI</sequence>
<evidence type="ECO:0000259" key="1">
    <source>
        <dbReference type="PROSITE" id="PS50181"/>
    </source>
</evidence>
<dbReference type="InterPro" id="IPR036047">
    <property type="entry name" value="F-box-like_dom_sf"/>
</dbReference>